<feature type="active site" description="Proton donor" evidence="3">
    <location>
        <position position="154"/>
    </location>
</feature>
<dbReference type="Proteomes" id="UP001500235">
    <property type="component" value="Unassembled WGS sequence"/>
</dbReference>
<dbReference type="RefSeq" id="WP_344707322.1">
    <property type="nucleotide sequence ID" value="NZ_BAABBQ010000001.1"/>
</dbReference>
<keyword evidence="3 7" id="KW-0436">Ligase</keyword>
<dbReference type="SUPFAM" id="SSF52507">
    <property type="entry name" value="Homo-oligomeric flavin-containing Cys decarboxylases, HFCD"/>
    <property type="match status" value="1"/>
</dbReference>
<dbReference type="Gene3D" id="3.40.50.10300">
    <property type="entry name" value="CoaB-like"/>
    <property type="match status" value="1"/>
</dbReference>
<protein>
    <recommendedName>
        <fullName evidence="3">Coenzyme A biosynthesis bifunctional protein CoaBC</fullName>
    </recommendedName>
    <alternativeName>
        <fullName evidence="3">DNA/pantothenate metabolism flavoprotein</fullName>
    </alternativeName>
    <alternativeName>
        <fullName evidence="3">Phosphopantothenoylcysteine synthetase/decarboxylase</fullName>
        <shortName evidence="3">PPCS-PPCDC</shortName>
    </alternativeName>
    <domain>
        <recommendedName>
            <fullName evidence="3">Phosphopantothenoylcysteine decarboxylase</fullName>
            <shortName evidence="3">PPC decarboxylase</shortName>
            <shortName evidence="3">PPC-DC</shortName>
            <ecNumber evidence="3">4.1.1.36</ecNumber>
        </recommendedName>
        <alternativeName>
            <fullName evidence="3">CoaC</fullName>
        </alternativeName>
    </domain>
    <domain>
        <recommendedName>
            <fullName evidence="3">Phosphopantothenate--cysteine ligase</fullName>
            <ecNumber evidence="3">6.3.2.5</ecNumber>
        </recommendedName>
        <alternativeName>
            <fullName evidence="3">CoaB</fullName>
        </alternativeName>
        <alternativeName>
            <fullName evidence="3">Phosphopantothenoylcysteine synthetase</fullName>
            <shortName evidence="3">PPC synthetase</shortName>
            <shortName evidence="3">PPC-S</shortName>
        </alternativeName>
    </domain>
</protein>
<feature type="region of interest" description="Disordered" evidence="4">
    <location>
        <begin position="180"/>
        <end position="204"/>
    </location>
</feature>
<feature type="binding site" evidence="3">
    <location>
        <position position="372"/>
    </location>
    <ligand>
        <name>CTP</name>
        <dbReference type="ChEBI" id="CHEBI:37563"/>
    </ligand>
</feature>
<feature type="binding site" evidence="3">
    <location>
        <position position="319"/>
    </location>
    <ligand>
        <name>CTP</name>
        <dbReference type="ChEBI" id="CHEBI:37563"/>
    </ligand>
</feature>
<feature type="binding site" evidence="3">
    <location>
        <position position="368"/>
    </location>
    <ligand>
        <name>CTP</name>
        <dbReference type="ChEBI" id="CHEBI:37563"/>
    </ligand>
</feature>
<proteinExistence type="inferred from homology"/>
<feature type="binding site" evidence="3">
    <location>
        <begin position="335"/>
        <end position="338"/>
    </location>
    <ligand>
        <name>CTP</name>
        <dbReference type="ChEBI" id="CHEBI:37563"/>
    </ligand>
</feature>
<keyword evidence="3" id="KW-0479">Metal-binding</keyword>
<gene>
    <name evidence="3 7" type="primary">coaBC</name>
    <name evidence="7" type="ORF">GCM10022280_20540</name>
</gene>
<keyword evidence="3" id="KW-0288">FMN</keyword>
<reference evidence="8" key="1">
    <citation type="journal article" date="2019" name="Int. J. Syst. Evol. Microbiol.">
        <title>The Global Catalogue of Microorganisms (GCM) 10K type strain sequencing project: providing services to taxonomists for standard genome sequencing and annotation.</title>
        <authorList>
            <consortium name="The Broad Institute Genomics Platform"/>
            <consortium name="The Broad Institute Genome Sequencing Center for Infectious Disease"/>
            <person name="Wu L."/>
            <person name="Ma J."/>
        </authorList>
    </citation>
    <scope>NUCLEOTIDE SEQUENCE [LARGE SCALE GENOMIC DNA]</scope>
    <source>
        <strain evidence="8">JCM 17563</strain>
    </source>
</reference>
<comment type="caution">
    <text evidence="7">The sequence shown here is derived from an EMBL/GenBank/DDBJ whole genome shotgun (WGS) entry which is preliminary data.</text>
</comment>
<evidence type="ECO:0000259" key="6">
    <source>
        <dbReference type="Pfam" id="PF04127"/>
    </source>
</evidence>
<dbReference type="InterPro" id="IPR036551">
    <property type="entry name" value="Flavin_trans-like"/>
</dbReference>
<comment type="pathway">
    <text evidence="3">Cofactor biosynthesis; coenzyme A biosynthesis; CoA from (R)-pantothenate: step 2/5.</text>
</comment>
<comment type="cofactor">
    <cofactor evidence="3">
        <name>FMN</name>
        <dbReference type="ChEBI" id="CHEBI:58210"/>
    </cofactor>
    <text evidence="3">Binds 1 FMN per subunit.</text>
</comment>
<dbReference type="PANTHER" id="PTHR14359:SF6">
    <property type="entry name" value="PHOSPHOPANTOTHENOYLCYSTEINE DECARBOXYLASE"/>
    <property type="match status" value="1"/>
</dbReference>
<keyword evidence="3" id="KW-0460">Magnesium</keyword>
<evidence type="ECO:0000313" key="8">
    <source>
        <dbReference type="Proteomes" id="UP001500235"/>
    </source>
</evidence>
<name>A0ABP7T2J4_9SPHN</name>
<dbReference type="InterPro" id="IPR035929">
    <property type="entry name" value="CoaB-like_sf"/>
</dbReference>
<feature type="binding site" evidence="3">
    <location>
        <position position="354"/>
    </location>
    <ligand>
        <name>CTP</name>
        <dbReference type="ChEBI" id="CHEBI:37563"/>
    </ligand>
</feature>
<dbReference type="Pfam" id="PF02441">
    <property type="entry name" value="Flavoprotein"/>
    <property type="match status" value="1"/>
</dbReference>
<sequence>MARILLIVGGGIAAFKAAEMIRLARRMGHEVTPVLTAGGAHFVTPMTLAALAESPVYTSLWDLKDETEMGHIQLSRAADLVLVCPATADLLAKMAAGIADDLATTLLLATDKPVFAAPAMNVRMWLHEATKANVATLRARGVTVIEPVEGAMACGEYGPGRLPEPAEILSFVLPAGAASGEGDRSAQASGGKASAREAPPSVAVATATPPALRAGEDLSGTHILVTAGPTHEPIDPVRVIANRSSGRQGFDIAAAAAALGARVTLVAGPVALPTPAGVARIDVETADEMLAAVEAALPADAAILVAAVADWKVEASPTKLKKDAGPPELRFAANPDILATLGRHPERPALLVGFAAETDNLLANAAAKRVRKGADWILANDVSGDVMGGASNHLHLVTEAGAEDLGAGSKEALARTLVARLARTLKDR</sequence>
<keyword evidence="3" id="KW-0511">Multifunctional enzyme</keyword>
<dbReference type="InterPro" id="IPR003382">
    <property type="entry name" value="Flavoprotein"/>
</dbReference>
<evidence type="ECO:0000256" key="1">
    <source>
        <dbReference type="ARBA" id="ARBA00022793"/>
    </source>
</evidence>
<evidence type="ECO:0000256" key="2">
    <source>
        <dbReference type="ARBA" id="ARBA00023239"/>
    </source>
</evidence>
<evidence type="ECO:0000256" key="3">
    <source>
        <dbReference type="HAMAP-Rule" id="MF_02225"/>
    </source>
</evidence>
<comment type="pathway">
    <text evidence="3">Cofactor biosynthesis; coenzyme A biosynthesis; CoA from (R)-pantothenate: step 3/5.</text>
</comment>
<keyword evidence="8" id="KW-1185">Reference proteome</keyword>
<comment type="cofactor">
    <cofactor evidence="3">
        <name>Mg(2+)</name>
        <dbReference type="ChEBI" id="CHEBI:18420"/>
    </cofactor>
</comment>
<dbReference type="Pfam" id="PF04127">
    <property type="entry name" value="DFP"/>
    <property type="match status" value="1"/>
</dbReference>
<comment type="catalytic activity">
    <reaction evidence="3">
        <text>(R)-4'-phosphopantothenate + L-cysteine + CTP = N-[(R)-4-phosphopantothenoyl]-L-cysteine + CMP + diphosphate + H(+)</text>
        <dbReference type="Rhea" id="RHEA:19397"/>
        <dbReference type="ChEBI" id="CHEBI:10986"/>
        <dbReference type="ChEBI" id="CHEBI:15378"/>
        <dbReference type="ChEBI" id="CHEBI:33019"/>
        <dbReference type="ChEBI" id="CHEBI:35235"/>
        <dbReference type="ChEBI" id="CHEBI:37563"/>
        <dbReference type="ChEBI" id="CHEBI:59458"/>
        <dbReference type="ChEBI" id="CHEBI:60377"/>
        <dbReference type="EC" id="6.3.2.5"/>
    </reaction>
</comment>
<comment type="similarity">
    <text evidence="3">In the C-terminal section; belongs to the PPC synthetase family.</text>
</comment>
<dbReference type="InterPro" id="IPR007085">
    <property type="entry name" value="DNA/pantothenate-metab_flavo_C"/>
</dbReference>
<feature type="binding site" evidence="3">
    <location>
        <position position="310"/>
    </location>
    <ligand>
        <name>CTP</name>
        <dbReference type="ChEBI" id="CHEBI:37563"/>
    </ligand>
</feature>
<dbReference type="SUPFAM" id="SSF102645">
    <property type="entry name" value="CoaB-like"/>
    <property type="match status" value="1"/>
</dbReference>
<feature type="region of interest" description="Phosphopantothenate--cysteine ligase" evidence="3">
    <location>
        <begin position="223"/>
        <end position="428"/>
    </location>
</feature>
<feature type="domain" description="Flavoprotein" evidence="5">
    <location>
        <begin position="3"/>
        <end position="173"/>
    </location>
</feature>
<accession>A0ABP7T2J4</accession>
<comment type="catalytic activity">
    <reaction evidence="3">
        <text>N-[(R)-4-phosphopantothenoyl]-L-cysteine + H(+) = (R)-4'-phosphopantetheine + CO2</text>
        <dbReference type="Rhea" id="RHEA:16793"/>
        <dbReference type="ChEBI" id="CHEBI:15378"/>
        <dbReference type="ChEBI" id="CHEBI:16526"/>
        <dbReference type="ChEBI" id="CHEBI:59458"/>
        <dbReference type="ChEBI" id="CHEBI:61723"/>
        <dbReference type="EC" id="4.1.1.36"/>
    </reaction>
</comment>
<feature type="region of interest" description="Phosphopantothenoylcysteine decarboxylase" evidence="3">
    <location>
        <begin position="1"/>
        <end position="222"/>
    </location>
</feature>
<comment type="similarity">
    <text evidence="3">In the N-terminal section; belongs to the HFCD (homo-oligomeric flavin containing Cys decarboxylase) superfamily.</text>
</comment>
<dbReference type="GO" id="GO:0016874">
    <property type="term" value="F:ligase activity"/>
    <property type="evidence" value="ECO:0007669"/>
    <property type="project" value="UniProtKB-KW"/>
</dbReference>
<keyword evidence="1 3" id="KW-0210">Decarboxylase</keyword>
<dbReference type="HAMAP" id="MF_02225">
    <property type="entry name" value="CoaBC"/>
    <property type="match status" value="1"/>
</dbReference>
<organism evidence="7 8">
    <name type="scientific">Sphingomonas swuensis</name>
    <dbReference type="NCBI Taxonomy" id="977800"/>
    <lineage>
        <taxon>Bacteria</taxon>
        <taxon>Pseudomonadati</taxon>
        <taxon>Pseudomonadota</taxon>
        <taxon>Alphaproteobacteria</taxon>
        <taxon>Sphingomonadales</taxon>
        <taxon>Sphingomonadaceae</taxon>
        <taxon>Sphingomonas</taxon>
    </lineage>
</organism>
<dbReference type="EMBL" id="BAABBQ010000001">
    <property type="protein sequence ID" value="GAA4020158.1"/>
    <property type="molecule type" value="Genomic_DNA"/>
</dbReference>
<dbReference type="Gene3D" id="3.40.50.1950">
    <property type="entry name" value="Flavin prenyltransferase-like"/>
    <property type="match status" value="1"/>
</dbReference>
<evidence type="ECO:0000256" key="4">
    <source>
        <dbReference type="SAM" id="MobiDB-lite"/>
    </source>
</evidence>
<evidence type="ECO:0000259" key="5">
    <source>
        <dbReference type="Pfam" id="PF02441"/>
    </source>
</evidence>
<comment type="caution">
    <text evidence="3">Lacks conserved residue(s) required for the propagation of feature annotation.</text>
</comment>
<dbReference type="EC" id="6.3.2.5" evidence="3"/>
<dbReference type="EC" id="4.1.1.36" evidence="3"/>
<keyword evidence="2 3" id="KW-0456">Lyase</keyword>
<comment type="function">
    <text evidence="3">Catalyzes two sequential steps in the biosynthesis of coenzyme A. In the first step cysteine is conjugated to 4'-phosphopantothenate to form 4-phosphopantothenoylcysteine. In the second step the latter compound is decarboxylated to form 4'-phosphopantotheine.</text>
</comment>
<evidence type="ECO:0000313" key="7">
    <source>
        <dbReference type="EMBL" id="GAA4020158.1"/>
    </source>
</evidence>
<keyword evidence="3" id="KW-0285">Flavoprotein</keyword>
<dbReference type="InterPro" id="IPR005252">
    <property type="entry name" value="CoaBC"/>
</dbReference>
<feature type="domain" description="DNA/pantothenate metabolism flavoprotein C-terminal" evidence="6">
    <location>
        <begin position="218"/>
        <end position="422"/>
    </location>
</feature>
<dbReference type="PANTHER" id="PTHR14359">
    <property type="entry name" value="HOMO-OLIGOMERIC FLAVIN CONTAINING CYS DECARBOXYLASE FAMILY"/>
    <property type="match status" value="1"/>
</dbReference>